<dbReference type="STRING" id="6265.A0A0B2W5N2"/>
<feature type="region of interest" description="Disordered" evidence="2">
    <location>
        <begin position="215"/>
        <end position="323"/>
    </location>
</feature>
<evidence type="ECO:0000259" key="3">
    <source>
        <dbReference type="Pfam" id="PF00856"/>
    </source>
</evidence>
<dbReference type="Pfam" id="PF00856">
    <property type="entry name" value="SET"/>
    <property type="match status" value="1"/>
</dbReference>
<feature type="compositionally biased region" description="Polar residues" evidence="2">
    <location>
        <begin position="234"/>
        <end position="243"/>
    </location>
</feature>
<keyword evidence="4" id="KW-0489">Methyltransferase</keyword>
<dbReference type="SUPFAM" id="SSF82199">
    <property type="entry name" value="SET domain"/>
    <property type="match status" value="1"/>
</dbReference>
<comment type="caution">
    <text evidence="4">The sequence shown here is derived from an EMBL/GenBank/DDBJ whole genome shotgun (WGS) entry which is preliminary data.</text>
</comment>
<keyword evidence="5" id="KW-1185">Reference proteome</keyword>
<sequence length="323" mass="34908">MRKSGSVARYARHSCHPNVKLQHFFSNGKIHIVAIATEKVERGDEITFPFDNDYAQSTEKLVCACCAQLEEDEALYHAPTSDDAYVCPIKVLNHELAQLEQQPIPPQPEMPKRVLNKATPAKNNGKKRCAKKVGVSVAKMLHKKAIQRVRKAKGMQKTDGRGRPRTSPIKAIASLAGRGKTVVKTGADDSGAGDVASGCQNKVNMKSEVPEARFHQLQQSSSVASTDEEGAASRKSTTMTAESISRKAVGKSHKKSKSKAAPKNATSAMSVTAQRKRKGAIKLKRRARKPSTKSADEKVGEKGATQEQSAAGVEKADNALVKE</sequence>
<evidence type="ECO:0000313" key="5">
    <source>
        <dbReference type="Proteomes" id="UP000031036"/>
    </source>
</evidence>
<dbReference type="GO" id="GO:0070210">
    <property type="term" value="C:Rpd3L-Expanded complex"/>
    <property type="evidence" value="ECO:0007669"/>
    <property type="project" value="TreeGrafter"/>
</dbReference>
<feature type="domain" description="SET" evidence="3">
    <location>
        <begin position="3"/>
        <end position="48"/>
    </location>
</feature>
<dbReference type="Gene3D" id="2.170.270.10">
    <property type="entry name" value="SET domain"/>
    <property type="match status" value="1"/>
</dbReference>
<dbReference type="Proteomes" id="UP000031036">
    <property type="component" value="Unassembled WGS sequence"/>
</dbReference>
<feature type="compositionally biased region" description="Basic residues" evidence="2">
    <location>
        <begin position="274"/>
        <end position="291"/>
    </location>
</feature>
<evidence type="ECO:0000313" key="4">
    <source>
        <dbReference type="EMBL" id="KHN88989.1"/>
    </source>
</evidence>
<dbReference type="PANTHER" id="PTHR46462:SF3">
    <property type="entry name" value="UPSET, ISOFORM A"/>
    <property type="match status" value="1"/>
</dbReference>
<dbReference type="InterPro" id="IPR001214">
    <property type="entry name" value="SET_dom"/>
</dbReference>
<feature type="region of interest" description="Disordered" evidence="2">
    <location>
        <begin position="150"/>
        <end position="169"/>
    </location>
</feature>
<organism evidence="4 5">
    <name type="scientific">Toxocara canis</name>
    <name type="common">Canine roundworm</name>
    <dbReference type="NCBI Taxonomy" id="6265"/>
    <lineage>
        <taxon>Eukaryota</taxon>
        <taxon>Metazoa</taxon>
        <taxon>Ecdysozoa</taxon>
        <taxon>Nematoda</taxon>
        <taxon>Chromadorea</taxon>
        <taxon>Rhabditida</taxon>
        <taxon>Spirurina</taxon>
        <taxon>Ascaridomorpha</taxon>
        <taxon>Ascaridoidea</taxon>
        <taxon>Toxocaridae</taxon>
        <taxon>Toxocara</taxon>
    </lineage>
</organism>
<dbReference type="EMBL" id="JPKZ01000130">
    <property type="protein sequence ID" value="KHN88989.1"/>
    <property type="molecule type" value="Genomic_DNA"/>
</dbReference>
<dbReference type="AlphaFoldDB" id="A0A0B2W5N2"/>
<dbReference type="GO" id="GO:0008168">
    <property type="term" value="F:methyltransferase activity"/>
    <property type="evidence" value="ECO:0007669"/>
    <property type="project" value="UniProtKB-KW"/>
</dbReference>
<dbReference type="InterPro" id="IPR046341">
    <property type="entry name" value="SET_dom_sf"/>
</dbReference>
<protein>
    <submittedName>
        <fullName evidence="4">Histone-lysine N-methyltransferase 2E</fullName>
    </submittedName>
</protein>
<keyword evidence="1" id="KW-0156">Chromatin regulator</keyword>
<dbReference type="GO" id="GO:0006355">
    <property type="term" value="P:regulation of DNA-templated transcription"/>
    <property type="evidence" value="ECO:0007669"/>
    <property type="project" value="TreeGrafter"/>
</dbReference>
<dbReference type="GO" id="GO:0032259">
    <property type="term" value="P:methylation"/>
    <property type="evidence" value="ECO:0007669"/>
    <property type="project" value="UniProtKB-KW"/>
</dbReference>
<gene>
    <name evidence="4" type="primary">KMT2E</name>
    <name evidence="4" type="ORF">Tcan_11292</name>
</gene>
<feature type="compositionally biased region" description="Basic and acidic residues" evidence="2">
    <location>
        <begin position="314"/>
        <end position="323"/>
    </location>
</feature>
<reference evidence="4 5" key="1">
    <citation type="submission" date="2014-11" db="EMBL/GenBank/DDBJ databases">
        <title>Genetic blueprint of the zoonotic pathogen Toxocara canis.</title>
        <authorList>
            <person name="Zhu X.-Q."/>
            <person name="Korhonen P.K."/>
            <person name="Cai H."/>
            <person name="Young N.D."/>
            <person name="Nejsum P."/>
            <person name="von Samson-Himmelstjerna G."/>
            <person name="Boag P.R."/>
            <person name="Tan P."/>
            <person name="Li Q."/>
            <person name="Min J."/>
            <person name="Yang Y."/>
            <person name="Wang X."/>
            <person name="Fang X."/>
            <person name="Hall R.S."/>
            <person name="Hofmann A."/>
            <person name="Sternberg P.W."/>
            <person name="Jex A.R."/>
            <person name="Gasser R.B."/>
        </authorList>
    </citation>
    <scope>NUCLEOTIDE SEQUENCE [LARGE SCALE GENOMIC DNA]</scope>
    <source>
        <strain evidence="4">PN_DK_2014</strain>
    </source>
</reference>
<proteinExistence type="predicted"/>
<evidence type="ECO:0000256" key="2">
    <source>
        <dbReference type="SAM" id="MobiDB-lite"/>
    </source>
</evidence>
<feature type="compositionally biased region" description="Polar residues" evidence="2">
    <location>
        <begin position="216"/>
        <end position="225"/>
    </location>
</feature>
<evidence type="ECO:0000256" key="1">
    <source>
        <dbReference type="ARBA" id="ARBA00022853"/>
    </source>
</evidence>
<dbReference type="GO" id="GO:0006325">
    <property type="term" value="P:chromatin organization"/>
    <property type="evidence" value="ECO:0007669"/>
    <property type="project" value="UniProtKB-KW"/>
</dbReference>
<name>A0A0B2W5N2_TOXCA</name>
<dbReference type="GO" id="GO:0034967">
    <property type="term" value="C:Set3 complex"/>
    <property type="evidence" value="ECO:0007669"/>
    <property type="project" value="TreeGrafter"/>
</dbReference>
<accession>A0A0B2W5N2</accession>
<feature type="compositionally biased region" description="Basic residues" evidence="2">
    <location>
        <begin position="248"/>
        <end position="260"/>
    </location>
</feature>
<dbReference type="OrthoDB" id="5872580at2759"/>
<keyword evidence="4" id="KW-0808">Transferase</keyword>
<dbReference type="PANTHER" id="PTHR46462">
    <property type="entry name" value="UPSET, ISOFORM A"/>
    <property type="match status" value="1"/>
</dbReference>